<sequence length="134" mass="15029">QSATAPDDQGVIRCICGFSEDDGYTIQCENCMVWQHVACVISKGGRVPDEYWCEICDPRELDAKRAHDYQAARIEHERRRGRASSTPDDEDSGSSGRKRGSSTSTKQRRPIHDSPSPESYKPPAERRRKVSTSS</sequence>
<protein>
    <submittedName>
        <fullName evidence="1">SET domain-containing protein 3</fullName>
    </submittedName>
</protein>
<feature type="non-terminal residue" evidence="1">
    <location>
        <position position="134"/>
    </location>
</feature>
<proteinExistence type="predicted"/>
<dbReference type="EMBL" id="JAMZIH010003077">
    <property type="protein sequence ID" value="KAJ1677049.1"/>
    <property type="molecule type" value="Genomic_DNA"/>
</dbReference>
<keyword evidence="2" id="KW-1185">Reference proteome</keyword>
<dbReference type="Proteomes" id="UP001145114">
    <property type="component" value="Unassembled WGS sequence"/>
</dbReference>
<evidence type="ECO:0000313" key="2">
    <source>
        <dbReference type="Proteomes" id="UP001145114"/>
    </source>
</evidence>
<organism evidence="1 2">
    <name type="scientific">Spiromyces aspiralis</name>
    <dbReference type="NCBI Taxonomy" id="68401"/>
    <lineage>
        <taxon>Eukaryota</taxon>
        <taxon>Fungi</taxon>
        <taxon>Fungi incertae sedis</taxon>
        <taxon>Zoopagomycota</taxon>
        <taxon>Kickxellomycotina</taxon>
        <taxon>Kickxellomycetes</taxon>
        <taxon>Kickxellales</taxon>
        <taxon>Kickxellaceae</taxon>
        <taxon>Spiromyces</taxon>
    </lineage>
</organism>
<name>A0ACC1HT09_9FUNG</name>
<comment type="caution">
    <text evidence="1">The sequence shown here is derived from an EMBL/GenBank/DDBJ whole genome shotgun (WGS) entry which is preliminary data.</text>
</comment>
<evidence type="ECO:0000313" key="1">
    <source>
        <dbReference type="EMBL" id="KAJ1677049.1"/>
    </source>
</evidence>
<accession>A0ACC1HT09</accession>
<gene>
    <name evidence="1" type="primary">SET3_2</name>
    <name evidence="1" type="ORF">EV182_006983</name>
</gene>
<reference evidence="1" key="1">
    <citation type="submission" date="2022-06" db="EMBL/GenBank/DDBJ databases">
        <title>Phylogenomic reconstructions and comparative analyses of Kickxellomycotina fungi.</title>
        <authorList>
            <person name="Reynolds N.K."/>
            <person name="Stajich J.E."/>
            <person name="Barry K."/>
            <person name="Grigoriev I.V."/>
            <person name="Crous P."/>
            <person name="Smith M.E."/>
        </authorList>
    </citation>
    <scope>NUCLEOTIDE SEQUENCE</scope>
    <source>
        <strain evidence="1">RSA 2271</strain>
    </source>
</reference>
<feature type="non-terminal residue" evidence="1">
    <location>
        <position position="1"/>
    </location>
</feature>